<evidence type="ECO:0000256" key="1">
    <source>
        <dbReference type="ARBA" id="ARBA00000085"/>
    </source>
</evidence>
<dbReference type="Gene3D" id="3.40.50.2300">
    <property type="match status" value="1"/>
</dbReference>
<keyword evidence="7" id="KW-0812">Transmembrane</keyword>
<evidence type="ECO:0000256" key="6">
    <source>
        <dbReference type="PROSITE-ProRule" id="PRU00169"/>
    </source>
</evidence>
<dbReference type="Pfam" id="PF00512">
    <property type="entry name" value="HisKA"/>
    <property type="match status" value="1"/>
</dbReference>
<dbReference type="InterPro" id="IPR011006">
    <property type="entry name" value="CheY-like_superfamily"/>
</dbReference>
<accession>A0ABV7IW52</accession>
<dbReference type="Gene3D" id="1.10.287.130">
    <property type="match status" value="1"/>
</dbReference>
<dbReference type="CDD" id="cd00082">
    <property type="entry name" value="HisKA"/>
    <property type="match status" value="1"/>
</dbReference>
<dbReference type="SMART" id="SM00448">
    <property type="entry name" value="REC"/>
    <property type="match status" value="1"/>
</dbReference>
<keyword evidence="3 6" id="KW-0597">Phosphoprotein</keyword>
<evidence type="ECO:0000256" key="2">
    <source>
        <dbReference type="ARBA" id="ARBA00012438"/>
    </source>
</evidence>
<evidence type="ECO:0000256" key="3">
    <source>
        <dbReference type="ARBA" id="ARBA00022553"/>
    </source>
</evidence>
<feature type="domain" description="Response regulatory" evidence="9">
    <location>
        <begin position="462"/>
        <end position="577"/>
    </location>
</feature>
<dbReference type="EMBL" id="JBHRTO010000001">
    <property type="protein sequence ID" value="MFC3179700.1"/>
    <property type="molecule type" value="Genomic_DNA"/>
</dbReference>
<evidence type="ECO:0000256" key="4">
    <source>
        <dbReference type="ARBA" id="ARBA00022679"/>
    </source>
</evidence>
<evidence type="ECO:0000256" key="5">
    <source>
        <dbReference type="ARBA" id="ARBA00022777"/>
    </source>
</evidence>
<keyword evidence="7" id="KW-0472">Membrane</keyword>
<evidence type="ECO:0000256" key="7">
    <source>
        <dbReference type="SAM" id="Phobius"/>
    </source>
</evidence>
<dbReference type="InterPro" id="IPR036097">
    <property type="entry name" value="HisK_dim/P_sf"/>
</dbReference>
<evidence type="ECO:0000259" key="8">
    <source>
        <dbReference type="PROSITE" id="PS50109"/>
    </source>
</evidence>
<dbReference type="Pfam" id="PF02518">
    <property type="entry name" value="HATPase_c"/>
    <property type="match status" value="1"/>
</dbReference>
<keyword evidence="7" id="KW-1133">Transmembrane helix</keyword>
<proteinExistence type="predicted"/>
<organism evidence="10 11">
    <name type="scientific">Cypionkella sinensis</name>
    <dbReference type="NCBI Taxonomy" id="1756043"/>
    <lineage>
        <taxon>Bacteria</taxon>
        <taxon>Pseudomonadati</taxon>
        <taxon>Pseudomonadota</taxon>
        <taxon>Alphaproteobacteria</taxon>
        <taxon>Rhodobacterales</taxon>
        <taxon>Paracoccaceae</taxon>
        <taxon>Cypionkella</taxon>
    </lineage>
</organism>
<feature type="transmembrane region" description="Helical" evidence="7">
    <location>
        <begin position="37"/>
        <end position="61"/>
    </location>
</feature>
<dbReference type="InterPro" id="IPR004358">
    <property type="entry name" value="Sig_transdc_His_kin-like_C"/>
</dbReference>
<dbReference type="InterPro" id="IPR003661">
    <property type="entry name" value="HisK_dim/P_dom"/>
</dbReference>
<dbReference type="Pfam" id="PF00072">
    <property type="entry name" value="Response_reg"/>
    <property type="match status" value="1"/>
</dbReference>
<comment type="catalytic activity">
    <reaction evidence="1">
        <text>ATP + protein L-histidine = ADP + protein N-phospho-L-histidine.</text>
        <dbReference type="EC" id="2.7.13.3"/>
    </reaction>
</comment>
<dbReference type="InterPro" id="IPR005467">
    <property type="entry name" value="His_kinase_dom"/>
</dbReference>
<keyword evidence="11" id="KW-1185">Reference proteome</keyword>
<gene>
    <name evidence="10" type="ORF">ACFOGH_01760</name>
</gene>
<dbReference type="InterPro" id="IPR003594">
    <property type="entry name" value="HATPase_dom"/>
</dbReference>
<dbReference type="SMART" id="SM00387">
    <property type="entry name" value="HATPase_c"/>
    <property type="match status" value="1"/>
</dbReference>
<sequence length="586" mass="62732">MSLLRKWMPDADAAAQISSQLQVLTAMEPARLISTSIAFALMALFLPPWFVLAAFGIDIALEGLSLQLLRGLDPAIHKRRYRSAIAAVFFTEANYALCCVLVWQQDTEFAKAAAVGLLSMTLFQLSTVRAIHMPFGLAGLIAAILTALLGNGFYWLERHNGVGFAASSIALLAAISFALRAMRSNNALHLEVSRRGLRADAANRAKGRFLAQMSHELRTPLNAIVGMGEVELMHTQSPQTQARMQTLVGSAMDLAAILDDILQMSAIDENQLPMRPVAARPREVIEATVALFQPVFAKAGLWLKLEFATPRMPDGRLSPELPDAAVFDPQRLRQCLSNLLSNALKFTQAGGATLRVSYRDNPRGSTANPASGQLQIDVADTGQGIPEHERDLVFQPFQRGASAHSGSGLGLAISRAIAQQMQGDLEHLPSQTGALFRLTLRIQPVTAAAATPETQRALAGQHILVVDDIATNRLVAATYLRGMGLGVEEADGGAAALQAIVARRPDLVLLDLHMPGLSGIETLTQIRNLPGPHLPVVAMTADVSAAGRALYLSAGVDGYLTKPLTMESLRLGIAKHLPTAKTSAAT</sequence>
<comment type="caution">
    <text evidence="10">The sequence shown here is derived from an EMBL/GenBank/DDBJ whole genome shotgun (WGS) entry which is preliminary data.</text>
</comment>
<feature type="modified residue" description="4-aspartylphosphate" evidence="6">
    <location>
        <position position="511"/>
    </location>
</feature>
<dbReference type="RefSeq" id="WP_380071332.1">
    <property type="nucleotide sequence ID" value="NZ_JBHRTO010000001.1"/>
</dbReference>
<feature type="transmembrane region" description="Helical" evidence="7">
    <location>
        <begin position="135"/>
        <end position="156"/>
    </location>
</feature>
<dbReference type="CDD" id="cd17546">
    <property type="entry name" value="REC_hyHK_CKI1_RcsC-like"/>
    <property type="match status" value="1"/>
</dbReference>
<keyword evidence="5" id="KW-0418">Kinase</keyword>
<dbReference type="InterPro" id="IPR036890">
    <property type="entry name" value="HATPase_C_sf"/>
</dbReference>
<dbReference type="PROSITE" id="PS50109">
    <property type="entry name" value="HIS_KIN"/>
    <property type="match status" value="1"/>
</dbReference>
<protein>
    <recommendedName>
        <fullName evidence="2">histidine kinase</fullName>
        <ecNumber evidence="2">2.7.13.3</ecNumber>
    </recommendedName>
</protein>
<dbReference type="SUPFAM" id="SSF55874">
    <property type="entry name" value="ATPase domain of HSP90 chaperone/DNA topoisomerase II/histidine kinase"/>
    <property type="match status" value="1"/>
</dbReference>
<feature type="domain" description="Histidine kinase" evidence="8">
    <location>
        <begin position="212"/>
        <end position="444"/>
    </location>
</feature>
<dbReference type="SUPFAM" id="SSF47384">
    <property type="entry name" value="Homodimeric domain of signal transducing histidine kinase"/>
    <property type="match status" value="1"/>
</dbReference>
<dbReference type="SUPFAM" id="SSF52172">
    <property type="entry name" value="CheY-like"/>
    <property type="match status" value="1"/>
</dbReference>
<dbReference type="PANTHER" id="PTHR43047">
    <property type="entry name" value="TWO-COMPONENT HISTIDINE PROTEIN KINASE"/>
    <property type="match status" value="1"/>
</dbReference>
<dbReference type="SMART" id="SM00388">
    <property type="entry name" value="HisKA"/>
    <property type="match status" value="1"/>
</dbReference>
<keyword evidence="4" id="KW-0808">Transferase</keyword>
<dbReference type="EC" id="2.7.13.3" evidence="2"/>
<evidence type="ECO:0000259" key="9">
    <source>
        <dbReference type="PROSITE" id="PS50110"/>
    </source>
</evidence>
<dbReference type="Proteomes" id="UP001595547">
    <property type="component" value="Unassembled WGS sequence"/>
</dbReference>
<reference evidence="11" key="1">
    <citation type="journal article" date="2019" name="Int. J. Syst. Evol. Microbiol.">
        <title>The Global Catalogue of Microorganisms (GCM) 10K type strain sequencing project: providing services to taxonomists for standard genome sequencing and annotation.</title>
        <authorList>
            <consortium name="The Broad Institute Genomics Platform"/>
            <consortium name="The Broad Institute Genome Sequencing Center for Infectious Disease"/>
            <person name="Wu L."/>
            <person name="Ma J."/>
        </authorList>
    </citation>
    <scope>NUCLEOTIDE SEQUENCE [LARGE SCALE GENOMIC DNA]</scope>
    <source>
        <strain evidence="11">KCTC 52039</strain>
    </source>
</reference>
<name>A0ABV7IW52_9RHOB</name>
<dbReference type="PROSITE" id="PS50110">
    <property type="entry name" value="RESPONSE_REGULATORY"/>
    <property type="match status" value="1"/>
</dbReference>
<evidence type="ECO:0000313" key="10">
    <source>
        <dbReference type="EMBL" id="MFC3179700.1"/>
    </source>
</evidence>
<dbReference type="Gene3D" id="3.30.565.10">
    <property type="entry name" value="Histidine kinase-like ATPase, C-terminal domain"/>
    <property type="match status" value="1"/>
</dbReference>
<evidence type="ECO:0000313" key="11">
    <source>
        <dbReference type="Proteomes" id="UP001595547"/>
    </source>
</evidence>
<dbReference type="InterPro" id="IPR001789">
    <property type="entry name" value="Sig_transdc_resp-reg_receiver"/>
</dbReference>
<feature type="transmembrane region" description="Helical" evidence="7">
    <location>
        <begin position="162"/>
        <end position="179"/>
    </location>
</feature>
<dbReference type="PRINTS" id="PR00344">
    <property type="entry name" value="BCTRLSENSOR"/>
</dbReference>
<dbReference type="PANTHER" id="PTHR43047:SF64">
    <property type="entry name" value="HISTIDINE KINASE CONTAINING CHEY-HOMOLOGOUS RECEIVER DOMAIN AND PAS DOMAIN-RELATED"/>
    <property type="match status" value="1"/>
</dbReference>